<accession>A0ABX0U5A3</accession>
<keyword evidence="1" id="KW-1133">Transmembrane helix</keyword>
<feature type="transmembrane region" description="Helical" evidence="1">
    <location>
        <begin position="46"/>
        <end position="63"/>
    </location>
</feature>
<proteinExistence type="predicted"/>
<keyword evidence="3" id="KW-1185">Reference proteome</keyword>
<feature type="transmembrane region" description="Helical" evidence="1">
    <location>
        <begin position="9"/>
        <end position="26"/>
    </location>
</feature>
<reference evidence="2 3" key="1">
    <citation type="submission" date="2020-03" db="EMBL/GenBank/DDBJ databases">
        <title>Genomic Encyclopedia of Type Strains, Phase IV (KMG-IV): sequencing the most valuable type-strain genomes for metagenomic binning, comparative biology and taxonomic classification.</title>
        <authorList>
            <person name="Goeker M."/>
        </authorList>
    </citation>
    <scope>NUCLEOTIDE SEQUENCE [LARGE SCALE GENOMIC DNA]</scope>
    <source>
        <strain evidence="2 3">DSM 101599</strain>
    </source>
</reference>
<keyword evidence="1" id="KW-0812">Transmembrane</keyword>
<evidence type="ECO:0000313" key="2">
    <source>
        <dbReference type="EMBL" id="NIJ44038.1"/>
    </source>
</evidence>
<protein>
    <submittedName>
        <fullName evidence="2">Uncharacterized protein</fullName>
    </submittedName>
</protein>
<feature type="transmembrane region" description="Helical" evidence="1">
    <location>
        <begin position="70"/>
        <end position="89"/>
    </location>
</feature>
<dbReference type="EMBL" id="JAASQL010000001">
    <property type="protein sequence ID" value="NIJ44038.1"/>
    <property type="molecule type" value="Genomic_DNA"/>
</dbReference>
<dbReference type="Proteomes" id="UP000745859">
    <property type="component" value="Unassembled WGS sequence"/>
</dbReference>
<feature type="transmembrane region" description="Helical" evidence="1">
    <location>
        <begin position="104"/>
        <end position="125"/>
    </location>
</feature>
<gene>
    <name evidence="2" type="ORF">FHR24_000477</name>
</gene>
<comment type="caution">
    <text evidence="2">The sequence shown here is derived from an EMBL/GenBank/DDBJ whole genome shotgun (WGS) entry which is preliminary data.</text>
</comment>
<organism evidence="2 3">
    <name type="scientific">Wenyingzhuangia heitensis</name>
    <dbReference type="NCBI Taxonomy" id="1487859"/>
    <lineage>
        <taxon>Bacteria</taxon>
        <taxon>Pseudomonadati</taxon>
        <taxon>Bacteroidota</taxon>
        <taxon>Flavobacteriia</taxon>
        <taxon>Flavobacteriales</taxon>
        <taxon>Flavobacteriaceae</taxon>
        <taxon>Wenyingzhuangia</taxon>
    </lineage>
</organism>
<evidence type="ECO:0000313" key="3">
    <source>
        <dbReference type="Proteomes" id="UP000745859"/>
    </source>
</evidence>
<evidence type="ECO:0000256" key="1">
    <source>
        <dbReference type="SAM" id="Phobius"/>
    </source>
</evidence>
<keyword evidence="1" id="KW-0472">Membrane</keyword>
<name>A0ABX0U5A3_9FLAO</name>
<sequence length="137" mass="15301">MIKNHTKGFAILIVINLFAFLVHSFFKNDNLIDPIITVVNLPISYGVNAVLSILLCSSILLLSKIYESQIGFIFLGLSVVKMLILYLGLNPTNKLGEVSTPDAIAFFVPFGLNLIMEQIFIVKLLKINDLTKNFKKD</sequence>
<dbReference type="RefSeq" id="WP_167183325.1">
    <property type="nucleotide sequence ID" value="NZ_JAASQL010000001.1"/>
</dbReference>